<protein>
    <recommendedName>
        <fullName evidence="13">TIR domain-containing protein</fullName>
    </recommendedName>
</protein>
<dbReference type="InterPro" id="IPR035897">
    <property type="entry name" value="Toll_tir_struct_dom_sf"/>
</dbReference>
<dbReference type="Proteomes" id="UP000678393">
    <property type="component" value="Unassembled WGS sequence"/>
</dbReference>
<evidence type="ECO:0000256" key="5">
    <source>
        <dbReference type="ARBA" id="ARBA00022729"/>
    </source>
</evidence>
<evidence type="ECO:0000256" key="12">
    <source>
        <dbReference type="SAM" id="SignalP"/>
    </source>
</evidence>
<evidence type="ECO:0000256" key="10">
    <source>
        <dbReference type="ARBA" id="ARBA00023180"/>
    </source>
</evidence>
<dbReference type="AlphaFoldDB" id="A0A8S3ZPJ4"/>
<comment type="subcellular location">
    <subcellularLocation>
        <location evidence="1">Membrane</location>
        <topology evidence="1">Single-pass type I membrane protein</topology>
    </subcellularLocation>
</comment>
<dbReference type="PANTHER" id="PTHR24365:SF541">
    <property type="entry name" value="PROTEIN TOLL-RELATED"/>
    <property type="match status" value="1"/>
</dbReference>
<keyword evidence="15" id="KW-1185">Reference proteome</keyword>
<dbReference type="PANTHER" id="PTHR24365">
    <property type="entry name" value="TOLL-LIKE RECEPTOR"/>
    <property type="match status" value="1"/>
</dbReference>
<dbReference type="InterPro" id="IPR001611">
    <property type="entry name" value="Leu-rich_rpt"/>
</dbReference>
<keyword evidence="9" id="KW-0675">Receptor</keyword>
<evidence type="ECO:0000256" key="9">
    <source>
        <dbReference type="ARBA" id="ARBA00023170"/>
    </source>
</evidence>
<keyword evidence="8 11" id="KW-0472">Membrane</keyword>
<dbReference type="Gene3D" id="3.40.50.10140">
    <property type="entry name" value="Toll/interleukin-1 receptor homology (TIR) domain"/>
    <property type="match status" value="1"/>
</dbReference>
<dbReference type="InterPro" id="IPR032675">
    <property type="entry name" value="LRR_dom_sf"/>
</dbReference>
<comment type="similarity">
    <text evidence="2">Belongs to the Toll-like receptor family.</text>
</comment>
<comment type="caution">
    <text evidence="14">The sequence shown here is derived from an EMBL/GenBank/DDBJ whole genome shotgun (WGS) entry which is preliminary data.</text>
</comment>
<dbReference type="InterPro" id="IPR000157">
    <property type="entry name" value="TIR_dom"/>
</dbReference>
<dbReference type="SMART" id="SM00369">
    <property type="entry name" value="LRR_TYP"/>
    <property type="match status" value="7"/>
</dbReference>
<evidence type="ECO:0000313" key="15">
    <source>
        <dbReference type="Proteomes" id="UP000678393"/>
    </source>
</evidence>
<feature type="domain" description="TIR" evidence="13">
    <location>
        <begin position="726"/>
        <end position="869"/>
    </location>
</feature>
<dbReference type="GO" id="GO:0004888">
    <property type="term" value="F:transmembrane signaling receptor activity"/>
    <property type="evidence" value="ECO:0007669"/>
    <property type="project" value="InterPro"/>
</dbReference>
<evidence type="ECO:0000256" key="7">
    <source>
        <dbReference type="ARBA" id="ARBA00022989"/>
    </source>
</evidence>
<keyword evidence="7 11" id="KW-1133">Transmembrane helix</keyword>
<dbReference type="SUPFAM" id="SSF52058">
    <property type="entry name" value="L domain-like"/>
    <property type="match status" value="2"/>
</dbReference>
<evidence type="ECO:0000256" key="8">
    <source>
        <dbReference type="ARBA" id="ARBA00023136"/>
    </source>
</evidence>
<feature type="chain" id="PRO_5035883561" description="TIR domain-containing protein" evidence="12">
    <location>
        <begin position="29"/>
        <end position="871"/>
    </location>
</feature>
<keyword evidence="3" id="KW-0433">Leucine-rich repeat</keyword>
<dbReference type="SUPFAM" id="SSF52200">
    <property type="entry name" value="Toll/Interleukin receptor TIR domain"/>
    <property type="match status" value="1"/>
</dbReference>
<name>A0A8S3ZPJ4_9EUPU</name>
<dbReference type="PROSITE" id="PS51450">
    <property type="entry name" value="LRR"/>
    <property type="match status" value="1"/>
</dbReference>
<dbReference type="Pfam" id="PF13855">
    <property type="entry name" value="LRR_8"/>
    <property type="match status" value="2"/>
</dbReference>
<dbReference type="SMART" id="SM00255">
    <property type="entry name" value="TIR"/>
    <property type="match status" value="1"/>
</dbReference>
<feature type="signal peptide" evidence="12">
    <location>
        <begin position="1"/>
        <end position="28"/>
    </location>
</feature>
<organism evidence="14 15">
    <name type="scientific">Candidula unifasciata</name>
    <dbReference type="NCBI Taxonomy" id="100452"/>
    <lineage>
        <taxon>Eukaryota</taxon>
        <taxon>Metazoa</taxon>
        <taxon>Spiralia</taxon>
        <taxon>Lophotrochozoa</taxon>
        <taxon>Mollusca</taxon>
        <taxon>Gastropoda</taxon>
        <taxon>Heterobranchia</taxon>
        <taxon>Euthyneura</taxon>
        <taxon>Panpulmonata</taxon>
        <taxon>Eupulmonata</taxon>
        <taxon>Stylommatophora</taxon>
        <taxon>Helicina</taxon>
        <taxon>Helicoidea</taxon>
        <taxon>Geomitridae</taxon>
        <taxon>Candidula</taxon>
    </lineage>
</organism>
<dbReference type="SMART" id="SM00365">
    <property type="entry name" value="LRR_SD22"/>
    <property type="match status" value="5"/>
</dbReference>
<evidence type="ECO:0000256" key="2">
    <source>
        <dbReference type="ARBA" id="ARBA00009634"/>
    </source>
</evidence>
<reference evidence="14" key="1">
    <citation type="submission" date="2021-04" db="EMBL/GenBank/DDBJ databases">
        <authorList>
            <consortium name="Molecular Ecology Group"/>
        </authorList>
    </citation>
    <scope>NUCLEOTIDE SEQUENCE</scope>
</reference>
<evidence type="ECO:0000259" key="13">
    <source>
        <dbReference type="PROSITE" id="PS50104"/>
    </source>
</evidence>
<dbReference type="GO" id="GO:0002224">
    <property type="term" value="P:toll-like receptor signaling pathway"/>
    <property type="evidence" value="ECO:0007669"/>
    <property type="project" value="InterPro"/>
</dbReference>
<dbReference type="GO" id="GO:0006955">
    <property type="term" value="P:immune response"/>
    <property type="evidence" value="ECO:0007669"/>
    <property type="project" value="InterPro"/>
</dbReference>
<dbReference type="EMBL" id="CAJHNH020003651">
    <property type="protein sequence ID" value="CAG5129715.1"/>
    <property type="molecule type" value="Genomic_DNA"/>
</dbReference>
<evidence type="ECO:0000256" key="11">
    <source>
        <dbReference type="SAM" id="Phobius"/>
    </source>
</evidence>
<keyword evidence="10" id="KW-0325">Glycoprotein</keyword>
<feature type="transmembrane region" description="Helical" evidence="11">
    <location>
        <begin position="675"/>
        <end position="696"/>
    </location>
</feature>
<dbReference type="InterPro" id="IPR003591">
    <property type="entry name" value="Leu-rich_rpt_typical-subtyp"/>
</dbReference>
<evidence type="ECO:0000256" key="1">
    <source>
        <dbReference type="ARBA" id="ARBA00004479"/>
    </source>
</evidence>
<sequence length="871" mass="100767">MENYSRFVKLQLLLIAVSGFILITSVQTQPAGVQETNHISSEPYGDDRYVTCQTRCFVEEKHADCSNCNLTHVPKLDTKIQFLDLSENFIEYLGVSLAIYFNLEHLDISKNQLNVLDNYTFFNLSKLIYLNLEHNNLSMDLKFPRFVFSPLFSLRTLKINHNTRDPTLPRLEYPDFALSFLHNLTELYIDGLLDKILGPGFRTMASLKRLTLSGPLHHRCSTVEVRNKTFMNVPQIEFLNLTRCCLDFSHMEVGVFEPLTNLQVLDLSGNEQQCFDNLIPALRSLQHSNVMYLNITGVIRQYMPCVSVSRQFAEVLPRKLVHLVAQSNSIEIIEAGVLEALPKNLKSLDISDNRLTFGMYLTKFSKLENLQVLNLNGGIFSFNLPKMFPTVYAQSCLIKPESFNYEMYSGHAIDYTDSDPLLKLPQNLESVSINFAGWSYSLTEFTIDPNNSLRHLSLRGNNIPRLVGPIRGLAALTTLDLDECNIEWISEKFFDDFPSLEKLNLSSNYIGENSLAEGCKPLFKSLSKLKYLDLSFVNILTISKHVFDGLVSLEKLWMHNNAFYYFDVHINHMKKLNFVDFRFTELSTLNLSTIEAFNNITKGNNYTLIIDFSETPIHCFCVNLFFLEWIVKSNIFRTKLINYKCVFSDVSEKYVDEFDRIYNTLVRQCSSKFEFFITVLAGTVLILLVVVLSIGYRFRWKLRYAYYSVYLNFKINKEKAGELNKYRYDVFTSYVHDDHDFVVGTLIPQLRSRGLKIHVHGLDFIAGEYIASNILEAIKNSRHTLVVLTRELLKSAWCKYELQMANMEQVHTGRPVLVFLLMENLTKKELGTELLYYIQSNTYIQYPNHDHQDDDQHMNMFWKKLASDLQT</sequence>
<evidence type="ECO:0000313" key="14">
    <source>
        <dbReference type="EMBL" id="CAG5129715.1"/>
    </source>
</evidence>
<proteinExistence type="inferred from homology"/>
<evidence type="ECO:0000256" key="3">
    <source>
        <dbReference type="ARBA" id="ARBA00022614"/>
    </source>
</evidence>
<keyword evidence="6" id="KW-0677">Repeat</keyword>
<dbReference type="Pfam" id="PF13676">
    <property type="entry name" value="TIR_2"/>
    <property type="match status" value="1"/>
</dbReference>
<accession>A0A8S3ZPJ4</accession>
<dbReference type="PIRSF" id="PIRSF037595">
    <property type="entry name" value="Toll-like_receptor"/>
    <property type="match status" value="1"/>
</dbReference>
<evidence type="ECO:0000256" key="4">
    <source>
        <dbReference type="ARBA" id="ARBA00022692"/>
    </source>
</evidence>
<keyword evidence="4 11" id="KW-0812">Transmembrane</keyword>
<dbReference type="OrthoDB" id="6122780at2759"/>
<gene>
    <name evidence="14" type="ORF">CUNI_LOCUS15273</name>
</gene>
<evidence type="ECO:0000256" key="6">
    <source>
        <dbReference type="ARBA" id="ARBA00022737"/>
    </source>
</evidence>
<dbReference type="GO" id="GO:0005886">
    <property type="term" value="C:plasma membrane"/>
    <property type="evidence" value="ECO:0007669"/>
    <property type="project" value="TreeGrafter"/>
</dbReference>
<dbReference type="Gene3D" id="3.80.10.10">
    <property type="entry name" value="Ribonuclease Inhibitor"/>
    <property type="match status" value="3"/>
</dbReference>
<keyword evidence="5 12" id="KW-0732">Signal</keyword>
<dbReference type="InterPro" id="IPR017241">
    <property type="entry name" value="Toll-like_receptor"/>
</dbReference>
<dbReference type="PROSITE" id="PS50104">
    <property type="entry name" value="TIR"/>
    <property type="match status" value="1"/>
</dbReference>